<sequence>MFPFMDCLSLLALSRLEMEVGASVGSSGGIVKTHGLP</sequence>
<evidence type="ECO:0000313" key="1">
    <source>
        <dbReference type="EMBL" id="EUA86157.1"/>
    </source>
</evidence>
<keyword evidence="2" id="KW-1185">Reference proteome</keyword>
<dbReference type="EMBL" id="JAOL01000181">
    <property type="protein sequence ID" value="EUA86157.1"/>
    <property type="molecule type" value="Genomic_DNA"/>
</dbReference>
<evidence type="ECO:0000313" key="2">
    <source>
        <dbReference type="Proteomes" id="UP000020681"/>
    </source>
</evidence>
<reference evidence="1 2" key="1">
    <citation type="submission" date="2014-01" db="EMBL/GenBank/DDBJ databases">
        <authorList>
            <person name="Dobos K."/>
            <person name="Lenaerts A."/>
            <person name="Ordway D."/>
            <person name="DeGroote M.A."/>
            <person name="Parker T."/>
            <person name="Sizemore C."/>
            <person name="Tallon L.J."/>
            <person name="Sadzewicz L.K."/>
            <person name="Sengamalay N."/>
            <person name="Fraser C.M."/>
            <person name="Hine E."/>
            <person name="Shefchek K.A."/>
            <person name="Das S.P."/>
            <person name="Tettelin H."/>
        </authorList>
    </citation>
    <scope>NUCLEOTIDE SEQUENCE [LARGE SCALE GENOMIC DNA]</scope>
    <source>
        <strain evidence="1 2">Harvey</strain>
    </source>
</reference>
<name>A0ABN0QNM8_MYCUL</name>
<accession>A0ABN0QNM8</accession>
<dbReference type="Proteomes" id="UP000020681">
    <property type="component" value="Unassembled WGS sequence"/>
</dbReference>
<protein>
    <submittedName>
        <fullName evidence="1">Uncharacterized protein</fullName>
    </submittedName>
</protein>
<comment type="caution">
    <text evidence="1">The sequence shown here is derived from an EMBL/GenBank/DDBJ whole genome shotgun (WGS) entry which is preliminary data.</text>
</comment>
<gene>
    <name evidence="1" type="ORF">I551_7411</name>
</gene>
<proteinExistence type="predicted"/>
<organism evidence="1 2">
    <name type="scientific">Mycobacterium ulcerans str. Harvey</name>
    <dbReference type="NCBI Taxonomy" id="1299332"/>
    <lineage>
        <taxon>Bacteria</taxon>
        <taxon>Bacillati</taxon>
        <taxon>Actinomycetota</taxon>
        <taxon>Actinomycetes</taxon>
        <taxon>Mycobacteriales</taxon>
        <taxon>Mycobacteriaceae</taxon>
        <taxon>Mycobacterium</taxon>
        <taxon>Mycobacterium ulcerans group</taxon>
    </lineage>
</organism>